<keyword evidence="2" id="KW-1185">Reference proteome</keyword>
<evidence type="ECO:0000313" key="1">
    <source>
        <dbReference type="EMBL" id="VUZ51710.1"/>
    </source>
</evidence>
<dbReference type="AlphaFoldDB" id="A0A564YWY9"/>
<gene>
    <name evidence="1" type="ORF">WMSIL1_LOCUS10162</name>
</gene>
<dbReference type="Proteomes" id="UP000321570">
    <property type="component" value="Unassembled WGS sequence"/>
</dbReference>
<accession>A0A564YWY9</accession>
<protein>
    <submittedName>
        <fullName evidence="1">Uncharacterized protein</fullName>
    </submittedName>
</protein>
<organism evidence="1 2">
    <name type="scientific">Hymenolepis diminuta</name>
    <name type="common">Rat tapeworm</name>
    <dbReference type="NCBI Taxonomy" id="6216"/>
    <lineage>
        <taxon>Eukaryota</taxon>
        <taxon>Metazoa</taxon>
        <taxon>Spiralia</taxon>
        <taxon>Lophotrochozoa</taxon>
        <taxon>Platyhelminthes</taxon>
        <taxon>Cestoda</taxon>
        <taxon>Eucestoda</taxon>
        <taxon>Cyclophyllidea</taxon>
        <taxon>Hymenolepididae</taxon>
        <taxon>Hymenolepis</taxon>
    </lineage>
</organism>
<name>A0A564YWY9_HYMDI</name>
<sequence>MTIYREMKRLGSESLKGWKMGPTREMGLVRNQQATACDLLYFTVFSCTELQAPFLDQIITDSDEKWILYNNVKCKGQWLSCPKPIP</sequence>
<evidence type="ECO:0000313" key="2">
    <source>
        <dbReference type="Proteomes" id="UP000321570"/>
    </source>
</evidence>
<reference evidence="1 2" key="1">
    <citation type="submission" date="2019-07" db="EMBL/GenBank/DDBJ databases">
        <authorList>
            <person name="Jastrzebski P J."/>
            <person name="Paukszto L."/>
            <person name="Jastrzebski P J."/>
        </authorList>
    </citation>
    <scope>NUCLEOTIDE SEQUENCE [LARGE SCALE GENOMIC DNA]</scope>
    <source>
        <strain evidence="1 2">WMS-il1</strain>
    </source>
</reference>
<dbReference type="EMBL" id="CABIJS010000444">
    <property type="protein sequence ID" value="VUZ51710.1"/>
    <property type="molecule type" value="Genomic_DNA"/>
</dbReference>
<proteinExistence type="predicted"/>